<proteinExistence type="predicted"/>
<protein>
    <submittedName>
        <fullName evidence="2">Uncharacterized protein</fullName>
    </submittedName>
</protein>
<reference evidence="2 3" key="1">
    <citation type="submission" date="2016-03" db="EMBL/GenBank/DDBJ databases">
        <authorList>
            <person name="Ploux O."/>
        </authorList>
    </citation>
    <scope>NUCLEOTIDE SEQUENCE [LARGE SCALE GENOMIC DNA]</scope>
    <source>
        <strain evidence="2 3">R-45378</strain>
    </source>
</reference>
<feature type="transmembrane region" description="Helical" evidence="1">
    <location>
        <begin position="6"/>
        <end position="29"/>
    </location>
</feature>
<keyword evidence="1" id="KW-1133">Transmembrane helix</keyword>
<sequence>MSEVLLVGLIMVIVAACAFAPLGCFLSAYAKAKQAEDGNPSVHGGTAKPVVPEDSILRRHFLAQLQSEIEAALFPRPTDSMLQRHYDSLVAAKVESRLQALGK</sequence>
<keyword evidence="1" id="KW-0472">Membrane</keyword>
<name>A0A177NT23_9GAMM</name>
<dbReference type="Proteomes" id="UP000077857">
    <property type="component" value="Unassembled WGS sequence"/>
</dbReference>
<dbReference type="OrthoDB" id="5574439at2"/>
<accession>A0A177NT23</accession>
<dbReference type="EMBL" id="LUUJ01000034">
    <property type="protein sequence ID" value="OAI20220.1"/>
    <property type="molecule type" value="Genomic_DNA"/>
</dbReference>
<dbReference type="AlphaFoldDB" id="A0A177NT23"/>
<gene>
    <name evidence="2" type="ORF">A1507_05340</name>
</gene>
<evidence type="ECO:0000313" key="3">
    <source>
        <dbReference type="Proteomes" id="UP000077857"/>
    </source>
</evidence>
<comment type="caution">
    <text evidence="2">The sequence shown here is derived from an EMBL/GenBank/DDBJ whole genome shotgun (WGS) entry which is preliminary data.</text>
</comment>
<evidence type="ECO:0000256" key="1">
    <source>
        <dbReference type="SAM" id="Phobius"/>
    </source>
</evidence>
<dbReference type="RefSeq" id="WP_064039197.1">
    <property type="nucleotide sequence ID" value="NZ_LUUJ01000034.1"/>
</dbReference>
<keyword evidence="1" id="KW-0812">Transmembrane</keyword>
<evidence type="ECO:0000313" key="2">
    <source>
        <dbReference type="EMBL" id="OAI20220.1"/>
    </source>
</evidence>
<organism evidence="2 3">
    <name type="scientific">Methylomonas koyamae</name>
    <dbReference type="NCBI Taxonomy" id="702114"/>
    <lineage>
        <taxon>Bacteria</taxon>
        <taxon>Pseudomonadati</taxon>
        <taxon>Pseudomonadota</taxon>
        <taxon>Gammaproteobacteria</taxon>
        <taxon>Methylococcales</taxon>
        <taxon>Methylococcaceae</taxon>
        <taxon>Methylomonas</taxon>
    </lineage>
</organism>